<comment type="caution">
    <text evidence="1">The sequence shown here is derived from an EMBL/GenBank/DDBJ whole genome shotgun (WGS) entry which is preliminary data.</text>
</comment>
<gene>
    <name evidence="1" type="ORF">S01H4_20814</name>
</gene>
<protein>
    <submittedName>
        <fullName evidence="1">Uncharacterized protein</fullName>
    </submittedName>
</protein>
<proteinExistence type="predicted"/>
<accession>X1ACF9</accession>
<sequence>MKDVKTEEFNLITIYGDEILIITDEEFLEAVEGEIFEDLDANKLYYVGNWGEVARFKGHELSVIDFKKIIGRT</sequence>
<reference evidence="1" key="1">
    <citation type="journal article" date="2014" name="Front. Microbiol.">
        <title>High frequency of phylogenetically diverse reductive dehalogenase-homologous genes in deep subseafloor sedimentary metagenomes.</title>
        <authorList>
            <person name="Kawai M."/>
            <person name="Futagami T."/>
            <person name="Toyoda A."/>
            <person name="Takaki Y."/>
            <person name="Nishi S."/>
            <person name="Hori S."/>
            <person name="Arai W."/>
            <person name="Tsubouchi T."/>
            <person name="Morono Y."/>
            <person name="Uchiyama I."/>
            <person name="Ito T."/>
            <person name="Fujiyama A."/>
            <person name="Inagaki F."/>
            <person name="Takami H."/>
        </authorList>
    </citation>
    <scope>NUCLEOTIDE SEQUENCE</scope>
    <source>
        <strain evidence="1">Expedition CK06-06</strain>
    </source>
</reference>
<name>X1ACF9_9ZZZZ</name>
<dbReference type="EMBL" id="BART01009389">
    <property type="protein sequence ID" value="GAG67602.1"/>
    <property type="molecule type" value="Genomic_DNA"/>
</dbReference>
<dbReference type="AlphaFoldDB" id="X1ACF9"/>
<organism evidence="1">
    <name type="scientific">marine sediment metagenome</name>
    <dbReference type="NCBI Taxonomy" id="412755"/>
    <lineage>
        <taxon>unclassified sequences</taxon>
        <taxon>metagenomes</taxon>
        <taxon>ecological metagenomes</taxon>
    </lineage>
</organism>
<evidence type="ECO:0000313" key="1">
    <source>
        <dbReference type="EMBL" id="GAG67602.1"/>
    </source>
</evidence>